<dbReference type="InParanoid" id="A0A6P8ZXV6"/>
<feature type="domain" description="C2H2-type" evidence="13">
    <location>
        <begin position="894"/>
        <end position="917"/>
    </location>
</feature>
<feature type="region of interest" description="Disordered" evidence="11">
    <location>
        <begin position="1639"/>
        <end position="1676"/>
    </location>
</feature>
<dbReference type="GO" id="GO:0005634">
    <property type="term" value="C:nucleus"/>
    <property type="evidence" value="ECO:0007669"/>
    <property type="project" value="UniProtKB-SubCell"/>
</dbReference>
<evidence type="ECO:0000256" key="9">
    <source>
        <dbReference type="ARBA" id="ARBA00023242"/>
    </source>
</evidence>
<dbReference type="PANTHER" id="PTHR47772">
    <property type="entry name" value="ZINC FINGER PROTEIN 200"/>
    <property type="match status" value="1"/>
</dbReference>
<dbReference type="PROSITE" id="PS00028">
    <property type="entry name" value="ZINC_FINGER_C2H2_1"/>
    <property type="match status" value="31"/>
</dbReference>
<feature type="domain" description="C2H2-type" evidence="13">
    <location>
        <begin position="772"/>
        <end position="799"/>
    </location>
</feature>
<dbReference type="InterPro" id="IPR000210">
    <property type="entry name" value="BTB/POZ_dom"/>
</dbReference>
<feature type="domain" description="C2H2-type" evidence="13">
    <location>
        <begin position="1001"/>
        <end position="1028"/>
    </location>
</feature>
<accession>A0A6P8ZXV6</accession>
<protein>
    <submittedName>
        <fullName evidence="15">Zinc finger protein Xfin-like isoform X1</fullName>
    </submittedName>
</protein>
<keyword evidence="7" id="KW-0238">DNA-binding</keyword>
<feature type="domain" description="C2H2-type" evidence="13">
    <location>
        <begin position="647"/>
        <end position="669"/>
    </location>
</feature>
<feature type="domain" description="C2H2-type" evidence="13">
    <location>
        <begin position="449"/>
        <end position="476"/>
    </location>
</feature>
<feature type="region of interest" description="Disordered" evidence="11">
    <location>
        <begin position="918"/>
        <end position="952"/>
    </location>
</feature>
<evidence type="ECO:0000256" key="8">
    <source>
        <dbReference type="ARBA" id="ARBA00023163"/>
    </source>
</evidence>
<feature type="domain" description="C2H2-type" evidence="13">
    <location>
        <begin position="1831"/>
        <end position="1858"/>
    </location>
</feature>
<feature type="compositionally biased region" description="Low complexity" evidence="11">
    <location>
        <begin position="1948"/>
        <end position="1963"/>
    </location>
</feature>
<evidence type="ECO:0000256" key="7">
    <source>
        <dbReference type="ARBA" id="ARBA00023125"/>
    </source>
</evidence>
<evidence type="ECO:0000313" key="14">
    <source>
        <dbReference type="Proteomes" id="UP000515158"/>
    </source>
</evidence>
<dbReference type="InterPro" id="IPR050636">
    <property type="entry name" value="C2H2-ZF_domain-containing"/>
</dbReference>
<evidence type="ECO:0000256" key="5">
    <source>
        <dbReference type="ARBA" id="ARBA00022833"/>
    </source>
</evidence>
<dbReference type="CDD" id="cd18315">
    <property type="entry name" value="BTB_POZ_BAB-like"/>
    <property type="match status" value="1"/>
</dbReference>
<evidence type="ECO:0000256" key="10">
    <source>
        <dbReference type="PROSITE-ProRule" id="PRU00042"/>
    </source>
</evidence>
<dbReference type="Proteomes" id="UP000515158">
    <property type="component" value="Unplaced"/>
</dbReference>
<dbReference type="PANTHER" id="PTHR47772:SF13">
    <property type="entry name" value="GASTRULA ZINC FINGER PROTEIN XLCGF49.1-LIKE-RELATED"/>
    <property type="match status" value="1"/>
</dbReference>
<evidence type="ECO:0000259" key="13">
    <source>
        <dbReference type="PROSITE" id="PS50157"/>
    </source>
</evidence>
<feature type="domain" description="C2H2-type" evidence="13">
    <location>
        <begin position="1512"/>
        <end position="1540"/>
    </location>
</feature>
<dbReference type="InterPro" id="IPR011333">
    <property type="entry name" value="SKP1/BTB/POZ_sf"/>
</dbReference>
<dbReference type="Pfam" id="PF00096">
    <property type="entry name" value="zf-C2H2"/>
    <property type="match status" value="6"/>
</dbReference>
<feature type="region of interest" description="Disordered" evidence="11">
    <location>
        <begin position="113"/>
        <end position="232"/>
    </location>
</feature>
<name>A0A6P8ZXV6_THRPL</name>
<dbReference type="GO" id="GO:0003677">
    <property type="term" value="F:DNA binding"/>
    <property type="evidence" value="ECO:0007669"/>
    <property type="project" value="UniProtKB-KW"/>
</dbReference>
<sequence length="2067" mass="230594">MADQQFCLRWNNHQSTLISVFDSLLERGAMVDCTLAAEGQCLQAHKVVLSACSPYLETLLSQHYDKHPILLLKDVKFYELQAMMDYMYRGEVNVAQDKLGMFLKAAESLQIKGLSDSGGNEPPDTGGGTSSKRTSKAVPVTNIPRSGGGLTVERRRPQPQVSQVVDIPSDSGSRDGSESPSLRRKRRRRTSGDENTAEGDSSNTGDVSRTQPSSAPLSSDQVPMNGSADSNALGILSSLMDGTVETDNSVQEPGPSLGSSSQTQPSQRIREKTEPTTGQMIQPKSEYLETEENIEDLTLDDDGMDSNQDMDAGPSQRQGYQWHMGDQGADEVFMAAQEAVGANRDAQALIIDSVVSLSIKQDLIDDYEIEYDEWDDDWAAMHPADEPDPEVRQPVVVLEKMRLDDAARRRGPDRLTCVERLEGAAPYDEVQCRPGRAGRPLNEDPARPYSCDRCPARFKTKQTLVVHYRVHTGEKPFACSHCPLRFRHSSSLASHELGHKAGHKVGLPLVCERCGGRFRLQKALAAHMREVHHVERMLKCGVCKILFATRSALQQHTAQQHAPPPQPAPTPAQQQQAEEANKSVPCYVCDKEFSSNAAMWAHTRFHGSGDRFSCRSCQKHFTSWMALRKHLRTHNQAGKAGKASSLLKCKMCPMRFAARSQLLTHLKTHDRMAAMAGDKLYYRCSKCLERFVGRKSLHAHLKTHREEEDPPPPALQPEVPLAAPAAPAAPSAKVYPCETCPLVFEKYKSKWNHRKVCPGAAPKVARLYGKAFACGTCGLRFKTRKLLYWHRQTHGVKAELQAVDDDESTQGPQQATQQAPQASPQKVFRCGKCSQPFPDRRALFAHSKTHSGAMVVMNPDDAAMPEAPVAPNETGDVADQMTPQLDDKFLKNSMRCSRCSKRFAGRKALYAHLKEAHGRRFGGSGSTTPATTPATQTTPATTPQATSQDDSAAADAKAYRCRKCPEVFPDKKSQMLHHEMVHTAAMDIAVKVEADVKAKKYRCTKCPEVFVSKKQHWEHYKEHAPEAAEQMRRVASVAQRSLKCGACAQEFEDRMSLWWHFREHMEGEEKVEDTCVEVRGDLGKNDVDPLATYVRCSLCPAEFPGETEHWQHYKEVHLADRGPEWRPTHRYRCTQCSETFPDEGSHWRHFRVHADEPLHKKYAMQKTNQDQYRCASCSEVFDDLESQWWHYKAHADPEHADDGEHLEDPEDPLAVGTFPCASCSECFPDKRSRWWHERDHAPGVSLSFVVVARQPGYRCLLCSDRGSDVFADEDAHWDHYRRHYQSLDESYQLVQGELQLQCDECCGRFEDEDSYWEHYRVHCDEELCHPEDAKRDAVEYRCLKCDQLSHSLETHWWHYRSHTVHADVEDDAAEQRCSRCEERFNTPAELWWHFRQHVEEDNGPVCEEVRSKQSFPCAKCEEVFPDRRSRFLHSAIHVTPRAAAAAPAPSLPSLPSGEWGYQCTPCKEIFLDTQSHWWHYKTVHGADAGPGSYEVVELTDDPGEDPTTAKRYQCSKCGDSFPDLKAHRRHWKQVHEVALPAAATKPPPKAKAAKAPSKAKGFHCSKCPEVFRDRKSHFHHYRAAHTGTALDMDMEDVYEPKNFNCSQCPEVFPDRESHWWHYRVHCSETEAAAVEVTAEETPGERATAEASLEAASEAAPETSEAIESTGATEAAVDGEATVASEATEASVTDKATEATVAGGAKAEITLAADGSTTAALESSPQFPRAKEYRCSKCPEVFHDLESHWWHYRIHVDPEFSASINGDAAHEKGETSGRFHCTRCPGSSFPDRRAHWAHVKDMHRSSSASEQGSDTSSTTPSNPPAATPTAFLTCGSCPLTFTSVKKLQTHEKRHADDGVPKPFKCHLCPQSFRFNINLFNHIKIHGQRAAGSEASPSAATGLSTELAVAAQPAATPVAPARCFKCPKCPARFKARHMLWAHSKTRHASAKTGPAAKTAAKTAAKPAPPKKARLDIEDYPCDKCEAVFATSSGLSSHQRVHADVKPFSCQQCRARFTLSSNLLRHMKLHNKVSLKASLKALVCCRQQFSSLAAKKEHVRTAHPPRTAEC</sequence>
<keyword evidence="5" id="KW-0862">Zinc</keyword>
<feature type="compositionally biased region" description="Low complexity" evidence="11">
    <location>
        <begin position="809"/>
        <end position="824"/>
    </location>
</feature>
<dbReference type="SMART" id="SM00355">
    <property type="entry name" value="ZnF_C2H2"/>
    <property type="match status" value="36"/>
</dbReference>
<feature type="domain" description="BTB" evidence="12">
    <location>
        <begin position="31"/>
        <end position="96"/>
    </location>
</feature>
<feature type="domain" description="C2H2-type" evidence="13">
    <location>
        <begin position="477"/>
        <end position="504"/>
    </location>
</feature>
<feature type="domain" description="C2H2-type" evidence="13">
    <location>
        <begin position="1131"/>
        <end position="1158"/>
    </location>
</feature>
<organism evidence="15">
    <name type="scientific">Thrips palmi</name>
    <name type="common">Melon thrips</name>
    <dbReference type="NCBI Taxonomy" id="161013"/>
    <lineage>
        <taxon>Eukaryota</taxon>
        <taxon>Metazoa</taxon>
        <taxon>Ecdysozoa</taxon>
        <taxon>Arthropoda</taxon>
        <taxon>Hexapoda</taxon>
        <taxon>Insecta</taxon>
        <taxon>Pterygota</taxon>
        <taxon>Neoptera</taxon>
        <taxon>Paraneoptera</taxon>
        <taxon>Thysanoptera</taxon>
        <taxon>Terebrantia</taxon>
        <taxon>Thripoidea</taxon>
        <taxon>Thripidae</taxon>
        <taxon>Thrips</taxon>
    </lineage>
</organism>
<dbReference type="Pfam" id="PF00651">
    <property type="entry name" value="BTB"/>
    <property type="match status" value="1"/>
</dbReference>
<feature type="region of interest" description="Disordered" evidence="11">
    <location>
        <begin position="245"/>
        <end position="280"/>
    </location>
</feature>
<keyword evidence="9" id="KW-0539">Nucleus</keyword>
<dbReference type="Gene3D" id="3.30.160.60">
    <property type="entry name" value="Classic Zinc Finger"/>
    <property type="match status" value="12"/>
</dbReference>
<evidence type="ECO:0000256" key="2">
    <source>
        <dbReference type="ARBA" id="ARBA00022723"/>
    </source>
</evidence>
<feature type="domain" description="C2H2-type" evidence="13">
    <location>
        <begin position="509"/>
        <end position="537"/>
    </location>
</feature>
<dbReference type="FunFam" id="3.30.160.60:FF:000110">
    <property type="entry name" value="Zinc finger protein-like"/>
    <property type="match status" value="1"/>
</dbReference>
<keyword evidence="4 10" id="KW-0863">Zinc-finger</keyword>
<keyword evidence="14" id="KW-1185">Reference proteome</keyword>
<feature type="domain" description="C2H2-type" evidence="13">
    <location>
        <begin position="959"/>
        <end position="987"/>
    </location>
</feature>
<dbReference type="SUPFAM" id="SSF54695">
    <property type="entry name" value="POZ domain"/>
    <property type="match status" value="1"/>
</dbReference>
<feature type="domain" description="C2H2-type" evidence="13">
    <location>
        <begin position="1300"/>
        <end position="1327"/>
    </location>
</feature>
<evidence type="ECO:0000313" key="15">
    <source>
        <dbReference type="RefSeq" id="XP_034249661.1"/>
    </source>
</evidence>
<feature type="domain" description="C2H2-type" evidence="13">
    <location>
        <begin position="1922"/>
        <end position="1950"/>
    </location>
</feature>
<dbReference type="FunFam" id="3.30.710.10:FF:000155">
    <property type="entry name" value="Longitudinals lacking protein, isoforms F/I/K/T"/>
    <property type="match status" value="1"/>
</dbReference>
<keyword evidence="2" id="KW-0479">Metal-binding</keyword>
<feature type="compositionally biased region" description="Polar residues" evidence="11">
    <location>
        <begin position="1804"/>
        <end position="1813"/>
    </location>
</feature>
<feature type="domain" description="C2H2-type" evidence="13">
    <location>
        <begin position="1977"/>
        <end position="2004"/>
    </location>
</feature>
<feature type="domain" description="C2H2-type" evidence="13">
    <location>
        <begin position="2005"/>
        <end position="2027"/>
    </location>
</feature>
<feature type="compositionally biased region" description="Low complexity" evidence="11">
    <location>
        <begin position="1648"/>
        <end position="1669"/>
    </location>
</feature>
<feature type="domain" description="C2H2-type" evidence="13">
    <location>
        <begin position="1375"/>
        <end position="1402"/>
    </location>
</feature>
<feature type="domain" description="C2H2-type" evidence="13">
    <location>
        <begin position="682"/>
        <end position="709"/>
    </location>
</feature>
<dbReference type="PROSITE" id="PS50097">
    <property type="entry name" value="BTB"/>
    <property type="match status" value="1"/>
</dbReference>
<dbReference type="RefSeq" id="XP_034249661.1">
    <property type="nucleotide sequence ID" value="XM_034393770.1"/>
</dbReference>
<feature type="region of interest" description="Disordered" evidence="11">
    <location>
        <begin position="1798"/>
        <end position="1824"/>
    </location>
</feature>
<comment type="subcellular location">
    <subcellularLocation>
        <location evidence="1">Nucleus</location>
    </subcellularLocation>
</comment>
<feature type="region of interest" description="Disordered" evidence="11">
    <location>
        <begin position="1942"/>
        <end position="1967"/>
    </location>
</feature>
<feature type="domain" description="C2H2-type" evidence="13">
    <location>
        <begin position="1042"/>
        <end position="1069"/>
    </location>
</feature>
<dbReference type="PROSITE" id="PS50157">
    <property type="entry name" value="ZINC_FINGER_C2H2_2"/>
    <property type="match status" value="27"/>
</dbReference>
<feature type="domain" description="C2H2-type" evidence="13">
    <location>
        <begin position="1862"/>
        <end position="1889"/>
    </location>
</feature>
<dbReference type="OrthoDB" id="407106at2759"/>
<dbReference type="FunFam" id="3.30.160.60:FF:000100">
    <property type="entry name" value="Zinc finger 45-like"/>
    <property type="match status" value="1"/>
</dbReference>
<feature type="compositionally biased region" description="Polar residues" evidence="11">
    <location>
        <begin position="198"/>
        <end position="230"/>
    </location>
</feature>
<evidence type="ECO:0000256" key="1">
    <source>
        <dbReference type="ARBA" id="ARBA00004123"/>
    </source>
</evidence>
<keyword evidence="6" id="KW-0805">Transcription regulation</keyword>
<feature type="domain" description="C2H2-type" evidence="13">
    <location>
        <begin position="1732"/>
        <end position="1759"/>
    </location>
</feature>
<evidence type="ECO:0000256" key="6">
    <source>
        <dbReference type="ARBA" id="ARBA00023015"/>
    </source>
</evidence>
<dbReference type="KEGG" id="tpal:117650386"/>
<feature type="region of interest" description="Disordered" evidence="11">
    <location>
        <begin position="700"/>
        <end position="719"/>
    </location>
</feature>
<feature type="domain" description="C2H2-type" evidence="13">
    <location>
        <begin position="1172"/>
        <end position="1199"/>
    </location>
</feature>
<feature type="domain" description="C2H2-type" evidence="13">
    <location>
        <begin position="1415"/>
        <end position="1442"/>
    </location>
</feature>
<dbReference type="InterPro" id="IPR036236">
    <property type="entry name" value="Znf_C2H2_sf"/>
</dbReference>
<feature type="domain" description="C2H2-type" evidence="13">
    <location>
        <begin position="584"/>
        <end position="611"/>
    </location>
</feature>
<feature type="domain" description="C2H2-type" evidence="13">
    <location>
        <begin position="1603"/>
        <end position="1630"/>
    </location>
</feature>
<evidence type="ECO:0000256" key="11">
    <source>
        <dbReference type="SAM" id="MobiDB-lite"/>
    </source>
</evidence>
<feature type="domain" description="C2H2-type" evidence="13">
    <location>
        <begin position="612"/>
        <end position="639"/>
    </location>
</feature>
<evidence type="ECO:0000259" key="12">
    <source>
        <dbReference type="PROSITE" id="PS50097"/>
    </source>
</evidence>
<proteinExistence type="predicted"/>
<gene>
    <name evidence="15" type="primary">LOC117650386</name>
</gene>
<dbReference type="SMART" id="SM00225">
    <property type="entry name" value="BTB"/>
    <property type="match status" value="1"/>
</dbReference>
<dbReference type="SUPFAM" id="SSF57667">
    <property type="entry name" value="beta-beta-alpha zinc fingers"/>
    <property type="match status" value="8"/>
</dbReference>
<feature type="region of interest" description="Disordered" evidence="11">
    <location>
        <begin position="803"/>
        <end position="824"/>
    </location>
</feature>
<reference evidence="15" key="1">
    <citation type="submission" date="2025-08" db="UniProtKB">
        <authorList>
            <consortium name="RefSeq"/>
        </authorList>
    </citation>
    <scope>IDENTIFICATION</scope>
    <source>
        <tissue evidence="15">Total insect</tissue>
    </source>
</reference>
<evidence type="ECO:0000256" key="4">
    <source>
        <dbReference type="ARBA" id="ARBA00022771"/>
    </source>
</evidence>
<evidence type="ECO:0000256" key="3">
    <source>
        <dbReference type="ARBA" id="ARBA00022737"/>
    </source>
</evidence>
<keyword evidence="8" id="KW-0804">Transcription</keyword>
<keyword evidence="3" id="KW-0677">Repeat</keyword>
<feature type="compositionally biased region" description="Low complexity" evidence="11">
    <location>
        <begin position="927"/>
        <end position="952"/>
    </location>
</feature>
<feature type="domain" description="C2H2-type" evidence="13">
    <location>
        <begin position="828"/>
        <end position="855"/>
    </location>
</feature>
<feature type="domain" description="C2H2-type" evidence="13">
    <location>
        <begin position="1562"/>
        <end position="1590"/>
    </location>
</feature>
<dbReference type="GeneID" id="117650386"/>
<feature type="compositionally biased region" description="Polar residues" evidence="11">
    <location>
        <begin position="245"/>
        <end position="267"/>
    </location>
</feature>
<dbReference type="Gene3D" id="3.30.710.10">
    <property type="entry name" value="Potassium Channel Kv1.1, Chain A"/>
    <property type="match status" value="1"/>
</dbReference>
<feature type="region of interest" description="Disordered" evidence="11">
    <location>
        <begin position="555"/>
        <end position="577"/>
    </location>
</feature>
<dbReference type="GO" id="GO:0008270">
    <property type="term" value="F:zinc ion binding"/>
    <property type="evidence" value="ECO:0007669"/>
    <property type="project" value="UniProtKB-KW"/>
</dbReference>
<dbReference type="FunFam" id="3.30.160.60:FF:000322">
    <property type="entry name" value="GDNF-inducible zinc finger protein 1"/>
    <property type="match status" value="1"/>
</dbReference>
<dbReference type="InterPro" id="IPR013087">
    <property type="entry name" value="Znf_C2H2_type"/>
</dbReference>